<evidence type="ECO:0000313" key="3">
    <source>
        <dbReference type="Proteomes" id="UP001152798"/>
    </source>
</evidence>
<organism evidence="2 3">
    <name type="scientific">Nezara viridula</name>
    <name type="common">Southern green stink bug</name>
    <name type="synonym">Cimex viridulus</name>
    <dbReference type="NCBI Taxonomy" id="85310"/>
    <lineage>
        <taxon>Eukaryota</taxon>
        <taxon>Metazoa</taxon>
        <taxon>Ecdysozoa</taxon>
        <taxon>Arthropoda</taxon>
        <taxon>Hexapoda</taxon>
        <taxon>Insecta</taxon>
        <taxon>Pterygota</taxon>
        <taxon>Neoptera</taxon>
        <taxon>Paraneoptera</taxon>
        <taxon>Hemiptera</taxon>
        <taxon>Heteroptera</taxon>
        <taxon>Panheteroptera</taxon>
        <taxon>Pentatomomorpha</taxon>
        <taxon>Pentatomoidea</taxon>
        <taxon>Pentatomidae</taxon>
        <taxon>Pentatominae</taxon>
        <taxon>Nezara</taxon>
    </lineage>
</organism>
<accession>A0A9P0HMT4</accession>
<evidence type="ECO:0000313" key="2">
    <source>
        <dbReference type="EMBL" id="CAH1404868.1"/>
    </source>
</evidence>
<dbReference type="AlphaFoldDB" id="A0A9P0HMT4"/>
<evidence type="ECO:0000256" key="1">
    <source>
        <dbReference type="SAM" id="MobiDB-lite"/>
    </source>
</evidence>
<gene>
    <name evidence="2" type="ORF">NEZAVI_LOCUS13195</name>
</gene>
<feature type="region of interest" description="Disordered" evidence="1">
    <location>
        <begin position="1"/>
        <end position="31"/>
    </location>
</feature>
<proteinExistence type="predicted"/>
<reference evidence="2" key="1">
    <citation type="submission" date="2022-01" db="EMBL/GenBank/DDBJ databases">
        <authorList>
            <person name="King R."/>
        </authorList>
    </citation>
    <scope>NUCLEOTIDE SEQUENCE</scope>
</reference>
<dbReference type="EMBL" id="OV725082">
    <property type="protein sequence ID" value="CAH1404868.1"/>
    <property type="molecule type" value="Genomic_DNA"/>
</dbReference>
<keyword evidence="3" id="KW-1185">Reference proteome</keyword>
<protein>
    <submittedName>
        <fullName evidence="2">Uncharacterized protein</fullName>
    </submittedName>
</protein>
<name>A0A9P0HMT4_NEZVI</name>
<feature type="compositionally biased region" description="Basic and acidic residues" evidence="1">
    <location>
        <begin position="1"/>
        <end position="14"/>
    </location>
</feature>
<dbReference type="Proteomes" id="UP001152798">
    <property type="component" value="Chromosome 6"/>
</dbReference>
<sequence>MKDSNQRQIDRLEGLPDELEERPATRRRRRTGSDWCLVSWSHPTVTLRHSHYSLGHASAPFIFFFSASSGLPWSDNLW</sequence>